<dbReference type="STRING" id="708126.BW727_100911"/>
<protein>
    <submittedName>
        <fullName evidence="2">Alkaline shock protein 23</fullName>
    </submittedName>
</protein>
<dbReference type="Proteomes" id="UP000188993">
    <property type="component" value="Chromosome"/>
</dbReference>
<keyword evidence="3" id="KW-1185">Reference proteome</keyword>
<dbReference type="PANTHER" id="PTHR34297:SF1">
    <property type="entry name" value="ASP23_GLS24 FAMILY ENVELOPE STRESS RESPONSE PROTEIN"/>
    <property type="match status" value="1"/>
</dbReference>
<dbReference type="RefSeq" id="WP_062471781.1">
    <property type="nucleotide sequence ID" value="NZ_BBYN01000033.1"/>
</dbReference>
<reference evidence="2 3" key="1">
    <citation type="journal article" date="2014" name="Int. J. Syst. Evol. Microbiol.">
        <title>Jeotgalibaca dankookensis gen. nov., sp. nov., a member of the family Carnobacteriaceae, isolated from seujeot (Korean traditional food).</title>
        <authorList>
            <person name="Lee D.G."/>
            <person name="Trujillo M.E."/>
            <person name="Kang H."/>
            <person name="Ahn T.Y."/>
        </authorList>
    </citation>
    <scope>NUCLEOTIDE SEQUENCE [LARGE SCALE GENOMIC DNA]</scope>
    <source>
        <strain evidence="2 3">EX-07</strain>
    </source>
</reference>
<dbReference type="PANTHER" id="PTHR34297">
    <property type="entry name" value="HYPOTHETICAL CYTOSOLIC PROTEIN-RELATED"/>
    <property type="match status" value="1"/>
</dbReference>
<dbReference type="EMBL" id="CP019728">
    <property type="protein sequence ID" value="AQS53303.1"/>
    <property type="molecule type" value="Genomic_DNA"/>
</dbReference>
<accession>A0A1S6IP27</accession>
<name>A0A1S6IP27_9LACT</name>
<sequence length="140" mass="15677">MEEVNIPLEEKNDGLGKIEIAPEVLEIISGITVSEIEGVYAMQGSFKSGVNELLGRSSHNKGIHLNTDEHGLSVDVYCYLKYGVSVPNVALKMQTKIKEQIFFMSELEVNMVNVHVLGLVTPREIEKEKMNFNKGLEERV</sequence>
<evidence type="ECO:0000256" key="1">
    <source>
        <dbReference type="ARBA" id="ARBA00005721"/>
    </source>
</evidence>
<dbReference type="AlphaFoldDB" id="A0A1S6IP27"/>
<dbReference type="OrthoDB" id="9793465at2"/>
<evidence type="ECO:0000313" key="3">
    <source>
        <dbReference type="Proteomes" id="UP000188993"/>
    </source>
</evidence>
<gene>
    <name evidence="2" type="ORF">BW727_100911</name>
</gene>
<dbReference type="InterPro" id="IPR005531">
    <property type="entry name" value="Asp23"/>
</dbReference>
<proteinExistence type="inferred from homology"/>
<organism evidence="2 3">
    <name type="scientific">Jeotgalibaca dankookensis</name>
    <dbReference type="NCBI Taxonomy" id="708126"/>
    <lineage>
        <taxon>Bacteria</taxon>
        <taxon>Bacillati</taxon>
        <taxon>Bacillota</taxon>
        <taxon>Bacilli</taxon>
        <taxon>Lactobacillales</taxon>
        <taxon>Carnobacteriaceae</taxon>
        <taxon>Jeotgalibaca</taxon>
    </lineage>
</organism>
<evidence type="ECO:0000313" key="2">
    <source>
        <dbReference type="EMBL" id="AQS53303.1"/>
    </source>
</evidence>
<dbReference type="KEGG" id="jda:BW727_100911"/>
<dbReference type="Pfam" id="PF03780">
    <property type="entry name" value="Asp23"/>
    <property type="match status" value="1"/>
</dbReference>
<comment type="similarity">
    <text evidence="1">Belongs to the asp23 family.</text>
</comment>